<keyword evidence="2" id="KW-0805">Transcription regulation</keyword>
<evidence type="ECO:0000256" key="4">
    <source>
        <dbReference type="ARBA" id="ARBA00023163"/>
    </source>
</evidence>
<dbReference type="PANTHER" id="PTHR34294:SF1">
    <property type="entry name" value="TRANSCRIPTIONAL REGULATOR LSRR"/>
    <property type="match status" value="1"/>
</dbReference>
<dbReference type="Proteomes" id="UP000485569">
    <property type="component" value="Unassembled WGS sequence"/>
</dbReference>
<dbReference type="SUPFAM" id="SSF100950">
    <property type="entry name" value="NagB/RpiA/CoA transferase-like"/>
    <property type="match status" value="1"/>
</dbReference>
<dbReference type="AlphaFoldDB" id="A0A1V5SN21"/>
<proteinExistence type="inferred from homology"/>
<keyword evidence="4" id="KW-0804">Transcription</keyword>
<dbReference type="EMBL" id="MWBQ01000134">
    <property type="protein sequence ID" value="OQA55950.1"/>
    <property type="molecule type" value="Genomic_DNA"/>
</dbReference>
<dbReference type="Gene3D" id="3.40.50.1360">
    <property type="match status" value="1"/>
</dbReference>
<evidence type="ECO:0000259" key="5">
    <source>
        <dbReference type="Pfam" id="PF04198"/>
    </source>
</evidence>
<dbReference type="InterPro" id="IPR051054">
    <property type="entry name" value="SorC_transcr_regulators"/>
</dbReference>
<dbReference type="InterPro" id="IPR037171">
    <property type="entry name" value="NagB/RpiA_transferase-like"/>
</dbReference>
<comment type="caution">
    <text evidence="6">The sequence shown here is derived from an EMBL/GenBank/DDBJ whole genome shotgun (WGS) entry which is preliminary data.</text>
</comment>
<accession>A0A1V5SN21</accession>
<name>A0A1V5SN21_9BACT</name>
<dbReference type="GO" id="GO:0030246">
    <property type="term" value="F:carbohydrate binding"/>
    <property type="evidence" value="ECO:0007669"/>
    <property type="project" value="InterPro"/>
</dbReference>
<dbReference type="Pfam" id="PF04198">
    <property type="entry name" value="Sugar-bind"/>
    <property type="match status" value="1"/>
</dbReference>
<sequence length="321" mass="36154">MDLGNQSLIIQICRMYYEQKMTQQEIAELLQMSRTKIVRLIQEGHELGIVQIRVIDPSESTYQDLSKKLISLFPLKILEIVPNSDPENPLLYKNLAKRALRVFMNYIGPNKKIGIGWGKSIYAFINEFSDENLTFLQPSWIPMIGGLGEAEQYFQVNELIRELQRKLGGISHSLHAPALVESQKIKETLFTDSGIQSVIKKWQEIDIAIFGIGSIKSRKPSHPPLLHIKYLPDEDRREILRSNAVGDILSRFFDKHGQQCDFESNPRIIGISLGQLANIPLTLAIAGGEHKAEAILGALRGGYLNGLITDESAVKKIINLI</sequence>
<dbReference type="Gene3D" id="1.10.10.10">
    <property type="entry name" value="Winged helix-like DNA-binding domain superfamily/Winged helix DNA-binding domain"/>
    <property type="match status" value="1"/>
</dbReference>
<dbReference type="GO" id="GO:0003677">
    <property type="term" value="F:DNA binding"/>
    <property type="evidence" value="ECO:0007669"/>
    <property type="project" value="UniProtKB-KW"/>
</dbReference>
<evidence type="ECO:0000256" key="1">
    <source>
        <dbReference type="ARBA" id="ARBA00010466"/>
    </source>
</evidence>
<protein>
    <submittedName>
        <fullName evidence="6">Transcriptional regulator LsrR</fullName>
    </submittedName>
</protein>
<comment type="similarity">
    <text evidence="1">Belongs to the SorC transcriptional regulatory family.</text>
</comment>
<evidence type="ECO:0000256" key="2">
    <source>
        <dbReference type="ARBA" id="ARBA00023015"/>
    </source>
</evidence>
<evidence type="ECO:0000256" key="3">
    <source>
        <dbReference type="ARBA" id="ARBA00023125"/>
    </source>
</evidence>
<reference evidence="6" key="1">
    <citation type="submission" date="2017-02" db="EMBL/GenBank/DDBJ databases">
        <title>Delving into the versatile metabolic prowess of the omnipresent phylum Bacteroidetes.</title>
        <authorList>
            <person name="Nobu M.K."/>
            <person name="Mei R."/>
            <person name="Narihiro T."/>
            <person name="Kuroda K."/>
            <person name="Liu W.-T."/>
        </authorList>
    </citation>
    <scope>NUCLEOTIDE SEQUENCE</scope>
    <source>
        <strain evidence="6">ADurb.Bin276</strain>
    </source>
</reference>
<dbReference type="InterPro" id="IPR036388">
    <property type="entry name" value="WH-like_DNA-bd_sf"/>
</dbReference>
<keyword evidence="3" id="KW-0238">DNA-binding</keyword>
<dbReference type="PANTHER" id="PTHR34294">
    <property type="entry name" value="TRANSCRIPTIONAL REGULATOR-RELATED"/>
    <property type="match status" value="1"/>
</dbReference>
<dbReference type="InterPro" id="IPR007324">
    <property type="entry name" value="Sugar-bd_dom_put"/>
</dbReference>
<gene>
    <name evidence="6" type="primary">lsrR_2</name>
    <name evidence="6" type="ORF">BWY41_01570</name>
</gene>
<feature type="domain" description="Sugar-binding" evidence="5">
    <location>
        <begin position="64"/>
        <end position="319"/>
    </location>
</feature>
<evidence type="ECO:0000313" key="6">
    <source>
        <dbReference type="EMBL" id="OQA55950.1"/>
    </source>
</evidence>
<organism evidence="6">
    <name type="scientific">Candidatus Atribacter allofermentans</name>
    <dbReference type="NCBI Taxonomy" id="1852833"/>
    <lineage>
        <taxon>Bacteria</taxon>
        <taxon>Pseudomonadati</taxon>
        <taxon>Atribacterota</taxon>
        <taxon>Atribacteria</taxon>
        <taxon>Atribacterales</taxon>
        <taxon>Atribacteraceae</taxon>
        <taxon>Atribacter</taxon>
    </lineage>
</organism>